<keyword evidence="4 10" id="KW-0812">Transmembrane</keyword>
<feature type="domain" description="Major facilitator superfamily (MFS) profile" evidence="11">
    <location>
        <begin position="13"/>
        <end position="465"/>
    </location>
</feature>
<feature type="transmembrane region" description="Helical" evidence="10">
    <location>
        <begin position="334"/>
        <end position="356"/>
    </location>
</feature>
<feature type="transmembrane region" description="Helical" evidence="10">
    <location>
        <begin position="376"/>
        <end position="400"/>
    </location>
</feature>
<keyword evidence="3 8" id="KW-0813">Transport</keyword>
<comment type="subcellular location">
    <subcellularLocation>
        <location evidence="1">Membrane</location>
        <topology evidence="1">Multi-pass membrane protein</topology>
    </subcellularLocation>
</comment>
<name>A0A5C3NRN5_9AGAM</name>
<evidence type="ECO:0000256" key="8">
    <source>
        <dbReference type="RuleBase" id="RU003346"/>
    </source>
</evidence>
<proteinExistence type="inferred from homology"/>
<evidence type="ECO:0000256" key="6">
    <source>
        <dbReference type="ARBA" id="ARBA00023136"/>
    </source>
</evidence>
<dbReference type="Gene3D" id="1.20.1250.20">
    <property type="entry name" value="MFS general substrate transporter like domains"/>
    <property type="match status" value="1"/>
</dbReference>
<dbReference type="InterPro" id="IPR050360">
    <property type="entry name" value="MFS_Sugar_Transporters"/>
</dbReference>
<dbReference type="PROSITE" id="PS50850">
    <property type="entry name" value="MFS"/>
    <property type="match status" value="1"/>
</dbReference>
<evidence type="ECO:0000313" key="12">
    <source>
        <dbReference type="EMBL" id="TFK56371.1"/>
    </source>
</evidence>
<evidence type="ECO:0000256" key="3">
    <source>
        <dbReference type="ARBA" id="ARBA00022448"/>
    </source>
</evidence>
<keyword evidence="5 10" id="KW-1133">Transmembrane helix</keyword>
<feature type="transmembrane region" description="Helical" evidence="10">
    <location>
        <begin position="147"/>
        <end position="166"/>
    </location>
</feature>
<feature type="region of interest" description="Disordered" evidence="9">
    <location>
        <begin position="485"/>
        <end position="539"/>
    </location>
</feature>
<dbReference type="PANTHER" id="PTHR48022:SF91">
    <property type="entry name" value="MAJOR FACILITATOR SUPERFAMILY (MFS) PROFILE DOMAIN-CONTAINING PROTEIN-RELATED"/>
    <property type="match status" value="1"/>
</dbReference>
<feature type="transmembrane region" description="Helical" evidence="10">
    <location>
        <begin position="12"/>
        <end position="38"/>
    </location>
</feature>
<comment type="catalytic activity">
    <reaction evidence="7">
        <text>myo-inositol(out) + H(+)(out) = myo-inositol(in) + H(+)(in)</text>
        <dbReference type="Rhea" id="RHEA:60364"/>
        <dbReference type="ChEBI" id="CHEBI:15378"/>
        <dbReference type="ChEBI" id="CHEBI:17268"/>
    </reaction>
</comment>
<feature type="transmembrane region" description="Helical" evidence="10">
    <location>
        <begin position="88"/>
        <end position="104"/>
    </location>
</feature>
<dbReference type="PRINTS" id="PR00171">
    <property type="entry name" value="SUGRTRNSPORT"/>
</dbReference>
<dbReference type="InterPro" id="IPR003663">
    <property type="entry name" value="Sugar/inositol_transpt"/>
</dbReference>
<dbReference type="InterPro" id="IPR005829">
    <property type="entry name" value="Sugar_transporter_CS"/>
</dbReference>
<evidence type="ECO:0000256" key="7">
    <source>
        <dbReference type="ARBA" id="ARBA00049119"/>
    </source>
</evidence>
<dbReference type="SUPFAM" id="SSF103473">
    <property type="entry name" value="MFS general substrate transporter"/>
    <property type="match status" value="1"/>
</dbReference>
<dbReference type="AlphaFoldDB" id="A0A5C3NRN5"/>
<dbReference type="InterPro" id="IPR020846">
    <property type="entry name" value="MFS_dom"/>
</dbReference>
<dbReference type="Pfam" id="PF00083">
    <property type="entry name" value="Sugar_tr"/>
    <property type="match status" value="1"/>
</dbReference>
<dbReference type="PROSITE" id="PS00217">
    <property type="entry name" value="SUGAR_TRANSPORT_2"/>
    <property type="match status" value="1"/>
</dbReference>
<dbReference type="OrthoDB" id="2241241at2759"/>
<dbReference type="Proteomes" id="UP000305948">
    <property type="component" value="Unassembled WGS sequence"/>
</dbReference>
<sequence length="539" mass="58538">MNELLRNSKVILLTIFIAFGGFLFGYDMGVISGCLIMPDFIDRFGQGPPGSRVLTSSRQSIITSVISAGTFLGSLSQSLTSDRLGRRPSLLLWSFIFTVSIAIQTSTDTSLAQLTIGRFVAGLGVGAMSAIVPLYNGETAPQRLRGAMLVMYQLQINVGFLASYVIEQGTHTLPASASWRVPIGLQMLWGLILLSGMFFLPESPRHLLYLARPAAARKVVAQMNGSASEAEVDAIIKEMEWGLRMENEGGSAGWGECFSGNARMWRRTVNGMMLQGLQQINGQNFYYYYGDTFFKSAGAPLSPYSIQTILGAVSVAGTIPSLVLIETLGRRNSLLIGAALQAAFALTAGLVGHFTLAPTGTPSSLLTPRNRSGGAVLIAFAVLQVFAFSMSWGPAPWVYVGESFPLRVRSRCVALATATNWIWNFLGSFFSPRIAARIGPLILLVFCGILVFAFGYVYLFIPETKGLRLEEVDEMYRSGVKPWKSGEWRPRLFDEDDGGDGDGVGEQKEGSVGDEEPRGDDGPTEEKGRAQVHVEEEKL</sequence>
<feature type="transmembrane region" description="Helical" evidence="10">
    <location>
        <begin position="116"/>
        <end position="135"/>
    </location>
</feature>
<dbReference type="GO" id="GO:0016020">
    <property type="term" value="C:membrane"/>
    <property type="evidence" value="ECO:0007669"/>
    <property type="project" value="UniProtKB-SubCell"/>
</dbReference>
<dbReference type="PANTHER" id="PTHR48022">
    <property type="entry name" value="PLASTIDIC GLUCOSE TRANSPORTER 4"/>
    <property type="match status" value="1"/>
</dbReference>
<dbReference type="InterPro" id="IPR036259">
    <property type="entry name" value="MFS_trans_sf"/>
</dbReference>
<evidence type="ECO:0000259" key="11">
    <source>
        <dbReference type="PROSITE" id="PS50850"/>
    </source>
</evidence>
<feature type="transmembrane region" description="Helical" evidence="10">
    <location>
        <begin position="178"/>
        <end position="200"/>
    </location>
</feature>
<evidence type="ECO:0000256" key="2">
    <source>
        <dbReference type="ARBA" id="ARBA00010992"/>
    </source>
</evidence>
<gene>
    <name evidence="12" type="ORF">OE88DRAFT_1741096</name>
</gene>
<dbReference type="EMBL" id="ML213503">
    <property type="protein sequence ID" value="TFK56371.1"/>
    <property type="molecule type" value="Genomic_DNA"/>
</dbReference>
<evidence type="ECO:0000256" key="10">
    <source>
        <dbReference type="SAM" id="Phobius"/>
    </source>
</evidence>
<evidence type="ECO:0000256" key="9">
    <source>
        <dbReference type="SAM" id="MobiDB-lite"/>
    </source>
</evidence>
<keyword evidence="13" id="KW-1185">Reference proteome</keyword>
<dbReference type="NCBIfam" id="TIGR00879">
    <property type="entry name" value="SP"/>
    <property type="match status" value="1"/>
</dbReference>
<protein>
    <submittedName>
        <fullName evidence="12">General substrate transporter</fullName>
    </submittedName>
</protein>
<dbReference type="GO" id="GO:0005351">
    <property type="term" value="F:carbohydrate:proton symporter activity"/>
    <property type="evidence" value="ECO:0007669"/>
    <property type="project" value="TreeGrafter"/>
</dbReference>
<feature type="transmembrane region" description="Helical" evidence="10">
    <location>
        <begin position="412"/>
        <end position="432"/>
    </location>
</feature>
<evidence type="ECO:0000256" key="4">
    <source>
        <dbReference type="ARBA" id="ARBA00022692"/>
    </source>
</evidence>
<evidence type="ECO:0000256" key="5">
    <source>
        <dbReference type="ARBA" id="ARBA00022989"/>
    </source>
</evidence>
<evidence type="ECO:0000256" key="1">
    <source>
        <dbReference type="ARBA" id="ARBA00004141"/>
    </source>
</evidence>
<dbReference type="CDD" id="cd17356">
    <property type="entry name" value="MFS_HXT"/>
    <property type="match status" value="1"/>
</dbReference>
<dbReference type="InterPro" id="IPR005828">
    <property type="entry name" value="MFS_sugar_transport-like"/>
</dbReference>
<feature type="transmembrane region" description="Helical" evidence="10">
    <location>
        <begin position="438"/>
        <end position="461"/>
    </location>
</feature>
<keyword evidence="6 10" id="KW-0472">Membrane</keyword>
<evidence type="ECO:0000313" key="13">
    <source>
        <dbReference type="Proteomes" id="UP000305948"/>
    </source>
</evidence>
<comment type="similarity">
    <text evidence="2 8">Belongs to the major facilitator superfamily. Sugar transporter (TC 2.A.1.1) family.</text>
</comment>
<dbReference type="STRING" id="5364.A0A5C3NRN5"/>
<accession>A0A5C3NRN5</accession>
<reference evidence="12 13" key="1">
    <citation type="journal article" date="2019" name="Nat. Ecol. Evol.">
        <title>Megaphylogeny resolves global patterns of mushroom evolution.</title>
        <authorList>
            <person name="Varga T."/>
            <person name="Krizsan K."/>
            <person name="Foldi C."/>
            <person name="Dima B."/>
            <person name="Sanchez-Garcia M."/>
            <person name="Sanchez-Ramirez S."/>
            <person name="Szollosi G.J."/>
            <person name="Szarkandi J.G."/>
            <person name="Papp V."/>
            <person name="Albert L."/>
            <person name="Andreopoulos W."/>
            <person name="Angelini C."/>
            <person name="Antonin V."/>
            <person name="Barry K.W."/>
            <person name="Bougher N.L."/>
            <person name="Buchanan P."/>
            <person name="Buyck B."/>
            <person name="Bense V."/>
            <person name="Catcheside P."/>
            <person name="Chovatia M."/>
            <person name="Cooper J."/>
            <person name="Damon W."/>
            <person name="Desjardin D."/>
            <person name="Finy P."/>
            <person name="Geml J."/>
            <person name="Haridas S."/>
            <person name="Hughes K."/>
            <person name="Justo A."/>
            <person name="Karasinski D."/>
            <person name="Kautmanova I."/>
            <person name="Kiss B."/>
            <person name="Kocsube S."/>
            <person name="Kotiranta H."/>
            <person name="LaButti K.M."/>
            <person name="Lechner B.E."/>
            <person name="Liimatainen K."/>
            <person name="Lipzen A."/>
            <person name="Lukacs Z."/>
            <person name="Mihaltcheva S."/>
            <person name="Morgado L.N."/>
            <person name="Niskanen T."/>
            <person name="Noordeloos M.E."/>
            <person name="Ohm R.A."/>
            <person name="Ortiz-Santana B."/>
            <person name="Ovrebo C."/>
            <person name="Racz N."/>
            <person name="Riley R."/>
            <person name="Savchenko A."/>
            <person name="Shiryaev A."/>
            <person name="Soop K."/>
            <person name="Spirin V."/>
            <person name="Szebenyi C."/>
            <person name="Tomsovsky M."/>
            <person name="Tulloss R.E."/>
            <person name="Uehling J."/>
            <person name="Grigoriev I.V."/>
            <person name="Vagvolgyi C."/>
            <person name="Papp T."/>
            <person name="Martin F.M."/>
            <person name="Miettinen O."/>
            <person name="Hibbett D.S."/>
            <person name="Nagy L.G."/>
        </authorList>
    </citation>
    <scope>NUCLEOTIDE SEQUENCE [LARGE SCALE GENOMIC DNA]</scope>
    <source>
        <strain evidence="12 13">OMC1185</strain>
    </source>
</reference>
<feature type="compositionally biased region" description="Basic and acidic residues" evidence="9">
    <location>
        <begin position="505"/>
        <end position="539"/>
    </location>
</feature>
<organism evidence="12 13">
    <name type="scientific">Heliocybe sulcata</name>
    <dbReference type="NCBI Taxonomy" id="5364"/>
    <lineage>
        <taxon>Eukaryota</taxon>
        <taxon>Fungi</taxon>
        <taxon>Dikarya</taxon>
        <taxon>Basidiomycota</taxon>
        <taxon>Agaricomycotina</taxon>
        <taxon>Agaricomycetes</taxon>
        <taxon>Gloeophyllales</taxon>
        <taxon>Gloeophyllaceae</taxon>
        <taxon>Heliocybe</taxon>
    </lineage>
</organism>